<evidence type="ECO:0000256" key="4">
    <source>
        <dbReference type="ARBA" id="ARBA00022729"/>
    </source>
</evidence>
<comment type="similarity">
    <text evidence="2">Belongs to the bacterial solute-binding protein 8 family.</text>
</comment>
<keyword evidence="9" id="KW-1185">Reference proteome</keyword>
<name>A0A4S4BPR0_9BACL</name>
<evidence type="ECO:0000259" key="7">
    <source>
        <dbReference type="PROSITE" id="PS50983"/>
    </source>
</evidence>
<dbReference type="PANTHER" id="PTHR30532">
    <property type="entry name" value="IRON III DICITRATE-BINDING PERIPLASMIC PROTEIN"/>
    <property type="match status" value="1"/>
</dbReference>
<evidence type="ECO:0000313" key="8">
    <source>
        <dbReference type="EMBL" id="THF76746.1"/>
    </source>
</evidence>
<dbReference type="Pfam" id="PF01497">
    <property type="entry name" value="Peripla_BP_2"/>
    <property type="match status" value="1"/>
</dbReference>
<sequence>MKRATLAVILILTGLLLLAACGNAELSSSQSPTNASTNNEQADPSPSASVEPASTDAAGEESATRMVTDMYGEIEVPVAPKRMLVTNTRYAEYLIEMGITPAFVLYVAESEPDFRSEYFTEHGVEMIEYPQYEQNFELLASLDTDLIVVSGNGTDEATYEQLSKIAPTIAVPGSFFMEDGMPALAQVFDVESEYEQAIASYDQYVQEAVAKLSPYTTGKTVMVLRVEPKQYRFLGMNSAGASQLFYRQLGFVIPEALEGGESWFNPFSLEILPEINPDYIFIEKRVAEGSDSDESWNDLMNNVLWKNLDAVKHNRVFPVETRDLVQGEGPIGFRHLIDQIVTDITSAE</sequence>
<accession>A0A4S4BPR0</accession>
<reference evidence="8 9" key="1">
    <citation type="submission" date="2019-04" db="EMBL/GenBank/DDBJ databases">
        <title>Cohnella sp. nov. isolated from preserved vegetables.</title>
        <authorList>
            <person name="Lin S.-Y."/>
            <person name="Hung M.-H."/>
            <person name="Young C.-C."/>
        </authorList>
    </citation>
    <scope>NUCLEOTIDE SEQUENCE [LARGE SCALE GENOMIC DNA]</scope>
    <source>
        <strain evidence="8 9">CC-MHH1044</strain>
    </source>
</reference>
<dbReference type="SUPFAM" id="SSF53807">
    <property type="entry name" value="Helical backbone' metal receptor"/>
    <property type="match status" value="1"/>
</dbReference>
<evidence type="ECO:0000256" key="5">
    <source>
        <dbReference type="SAM" id="MobiDB-lite"/>
    </source>
</evidence>
<dbReference type="OrthoDB" id="63946at2"/>
<dbReference type="PANTHER" id="PTHR30532:SF1">
    <property type="entry name" value="IRON(3+)-HYDROXAMATE-BINDING PROTEIN FHUD"/>
    <property type="match status" value="1"/>
</dbReference>
<dbReference type="AlphaFoldDB" id="A0A4S4BPR0"/>
<evidence type="ECO:0000256" key="1">
    <source>
        <dbReference type="ARBA" id="ARBA00004196"/>
    </source>
</evidence>
<dbReference type="GO" id="GO:1901678">
    <property type="term" value="P:iron coordination entity transport"/>
    <property type="evidence" value="ECO:0007669"/>
    <property type="project" value="UniProtKB-ARBA"/>
</dbReference>
<evidence type="ECO:0000313" key="9">
    <source>
        <dbReference type="Proteomes" id="UP000310636"/>
    </source>
</evidence>
<dbReference type="InterPro" id="IPR002491">
    <property type="entry name" value="ABC_transptr_periplasmic_BD"/>
</dbReference>
<dbReference type="EMBL" id="SSOB01000023">
    <property type="protein sequence ID" value="THF76746.1"/>
    <property type="molecule type" value="Genomic_DNA"/>
</dbReference>
<keyword evidence="4 6" id="KW-0732">Signal</keyword>
<dbReference type="RefSeq" id="WP_136371284.1">
    <property type="nucleotide sequence ID" value="NZ_SSOB01000023.1"/>
</dbReference>
<gene>
    <name evidence="8" type="ORF">E6C55_18440</name>
</gene>
<feature type="compositionally biased region" description="Polar residues" evidence="5">
    <location>
        <begin position="27"/>
        <end position="48"/>
    </location>
</feature>
<evidence type="ECO:0000256" key="6">
    <source>
        <dbReference type="SAM" id="SignalP"/>
    </source>
</evidence>
<feature type="chain" id="PRO_5039011683" evidence="6">
    <location>
        <begin position="20"/>
        <end position="348"/>
    </location>
</feature>
<keyword evidence="3" id="KW-0813">Transport</keyword>
<comment type="subcellular location">
    <subcellularLocation>
        <location evidence="1">Cell envelope</location>
    </subcellularLocation>
</comment>
<evidence type="ECO:0000256" key="3">
    <source>
        <dbReference type="ARBA" id="ARBA00022448"/>
    </source>
</evidence>
<dbReference type="PROSITE" id="PS51257">
    <property type="entry name" value="PROKAR_LIPOPROTEIN"/>
    <property type="match status" value="1"/>
</dbReference>
<feature type="domain" description="Fe/B12 periplasmic-binding" evidence="7">
    <location>
        <begin position="82"/>
        <end position="348"/>
    </location>
</feature>
<dbReference type="InterPro" id="IPR051313">
    <property type="entry name" value="Bact_iron-sidero_bind"/>
</dbReference>
<dbReference type="PROSITE" id="PS50983">
    <property type="entry name" value="FE_B12_PBP"/>
    <property type="match status" value="1"/>
</dbReference>
<feature type="region of interest" description="Disordered" evidence="5">
    <location>
        <begin position="27"/>
        <end position="63"/>
    </location>
</feature>
<evidence type="ECO:0000256" key="2">
    <source>
        <dbReference type="ARBA" id="ARBA00008814"/>
    </source>
</evidence>
<feature type="signal peptide" evidence="6">
    <location>
        <begin position="1"/>
        <end position="19"/>
    </location>
</feature>
<dbReference type="GO" id="GO:0030288">
    <property type="term" value="C:outer membrane-bounded periplasmic space"/>
    <property type="evidence" value="ECO:0007669"/>
    <property type="project" value="TreeGrafter"/>
</dbReference>
<organism evidence="8 9">
    <name type="scientific">Cohnella fermenti</name>
    <dbReference type="NCBI Taxonomy" id="2565925"/>
    <lineage>
        <taxon>Bacteria</taxon>
        <taxon>Bacillati</taxon>
        <taxon>Bacillota</taxon>
        <taxon>Bacilli</taxon>
        <taxon>Bacillales</taxon>
        <taxon>Paenibacillaceae</taxon>
        <taxon>Cohnella</taxon>
    </lineage>
</organism>
<dbReference type="Proteomes" id="UP000310636">
    <property type="component" value="Unassembled WGS sequence"/>
</dbReference>
<dbReference type="Gene3D" id="3.40.50.1980">
    <property type="entry name" value="Nitrogenase molybdenum iron protein domain"/>
    <property type="match status" value="2"/>
</dbReference>
<comment type="caution">
    <text evidence="8">The sequence shown here is derived from an EMBL/GenBank/DDBJ whole genome shotgun (WGS) entry which is preliminary data.</text>
</comment>
<protein>
    <submittedName>
        <fullName evidence="8">ABC transporter substrate-binding protein</fullName>
    </submittedName>
</protein>
<proteinExistence type="inferred from homology"/>